<dbReference type="GO" id="GO:0003677">
    <property type="term" value="F:DNA binding"/>
    <property type="evidence" value="ECO:0007669"/>
    <property type="project" value="UniProtKB-KW"/>
</dbReference>
<dbReference type="STRING" id="1146883.BLASA_1468"/>
<name>H6RKI1_BLASD</name>
<dbReference type="SUPFAM" id="SSF46894">
    <property type="entry name" value="C-terminal effector domain of the bipartite response regulators"/>
    <property type="match status" value="1"/>
</dbReference>
<dbReference type="InterPro" id="IPR036388">
    <property type="entry name" value="WH-like_DNA-bd_sf"/>
</dbReference>
<dbReference type="Pfam" id="PF00196">
    <property type="entry name" value="GerE"/>
    <property type="match status" value="1"/>
</dbReference>
<dbReference type="SMART" id="SM00421">
    <property type="entry name" value="HTH_LUXR"/>
    <property type="match status" value="1"/>
</dbReference>
<reference evidence="7" key="2">
    <citation type="submission" date="2012-02" db="EMBL/GenBank/DDBJ databases">
        <title>Complete genome sequence of Blastococcus saxobsidens strain DD2.</title>
        <authorList>
            <person name="Genoscope."/>
        </authorList>
    </citation>
    <scope>NUCLEOTIDE SEQUENCE [LARGE SCALE GENOMIC DNA]</scope>
    <source>
        <strain evidence="7">DD2</strain>
    </source>
</reference>
<evidence type="ECO:0000313" key="6">
    <source>
        <dbReference type="EMBL" id="CCG02400.1"/>
    </source>
</evidence>
<dbReference type="InterPro" id="IPR000014">
    <property type="entry name" value="PAS"/>
</dbReference>
<accession>H6RKI1</accession>
<organism evidence="6 7">
    <name type="scientific">Blastococcus saxobsidens (strain DD2)</name>
    <dbReference type="NCBI Taxonomy" id="1146883"/>
    <lineage>
        <taxon>Bacteria</taxon>
        <taxon>Bacillati</taxon>
        <taxon>Actinomycetota</taxon>
        <taxon>Actinomycetes</taxon>
        <taxon>Geodermatophilales</taxon>
        <taxon>Geodermatophilaceae</taxon>
        <taxon>Blastococcus</taxon>
    </lineage>
</organism>
<dbReference type="KEGG" id="bsd:BLASA_1468"/>
<dbReference type="Proteomes" id="UP000007517">
    <property type="component" value="Chromosome"/>
</dbReference>
<dbReference type="AlphaFoldDB" id="H6RKI1"/>
<dbReference type="PANTHER" id="PTHR44688">
    <property type="entry name" value="DNA-BINDING TRANSCRIPTIONAL ACTIVATOR DEVR_DOSR"/>
    <property type="match status" value="1"/>
</dbReference>
<protein>
    <submittedName>
        <fullName evidence="6">Response regulator containing a CheY-like receiver domain and an HTH DNA-binding domain</fullName>
    </submittedName>
</protein>
<evidence type="ECO:0000256" key="3">
    <source>
        <dbReference type="ARBA" id="ARBA00023163"/>
    </source>
</evidence>
<keyword evidence="7" id="KW-1185">Reference proteome</keyword>
<dbReference type="PROSITE" id="PS50043">
    <property type="entry name" value="HTH_LUXR_2"/>
    <property type="match status" value="1"/>
</dbReference>
<evidence type="ECO:0000259" key="5">
    <source>
        <dbReference type="PROSITE" id="PS50112"/>
    </source>
</evidence>
<dbReference type="CDD" id="cd06170">
    <property type="entry name" value="LuxR_C_like"/>
    <property type="match status" value="1"/>
</dbReference>
<evidence type="ECO:0000256" key="1">
    <source>
        <dbReference type="ARBA" id="ARBA00023015"/>
    </source>
</evidence>
<dbReference type="InterPro" id="IPR035965">
    <property type="entry name" value="PAS-like_dom_sf"/>
</dbReference>
<dbReference type="PANTHER" id="PTHR44688:SF16">
    <property type="entry name" value="DNA-BINDING TRANSCRIPTIONAL ACTIVATOR DEVR_DOSR"/>
    <property type="match status" value="1"/>
</dbReference>
<proteinExistence type="predicted"/>
<dbReference type="InterPro" id="IPR016032">
    <property type="entry name" value="Sig_transdc_resp-reg_C-effctor"/>
</dbReference>
<dbReference type="InterPro" id="IPR000792">
    <property type="entry name" value="Tscrpt_reg_LuxR_C"/>
</dbReference>
<evidence type="ECO:0000313" key="7">
    <source>
        <dbReference type="Proteomes" id="UP000007517"/>
    </source>
</evidence>
<gene>
    <name evidence="6" type="ordered locus">BLASA_1468</name>
</gene>
<dbReference type="GO" id="GO:0006355">
    <property type="term" value="P:regulation of DNA-templated transcription"/>
    <property type="evidence" value="ECO:0007669"/>
    <property type="project" value="InterPro"/>
</dbReference>
<dbReference type="PROSITE" id="PS00622">
    <property type="entry name" value="HTH_LUXR_1"/>
    <property type="match status" value="1"/>
</dbReference>
<dbReference type="RefSeq" id="WP_014375295.1">
    <property type="nucleotide sequence ID" value="NC_016943.1"/>
</dbReference>
<reference evidence="6 7" key="1">
    <citation type="journal article" date="2012" name="J. Bacteriol.">
        <title>Genome Sequence of Blastococcus saxobsidens DD2, a Stone-Inhabiting Bacterium.</title>
        <authorList>
            <person name="Chouaia B."/>
            <person name="Crotti E."/>
            <person name="Brusetti L."/>
            <person name="Daffonchio D."/>
            <person name="Essoussi I."/>
            <person name="Nouioui I."/>
            <person name="Sbissi I."/>
            <person name="Ghodhbane-Gtari F."/>
            <person name="Gtari M."/>
            <person name="Vacherie B."/>
            <person name="Barbe V."/>
            <person name="Medigue C."/>
            <person name="Gury J."/>
            <person name="Pujic P."/>
            <person name="Normand P."/>
        </authorList>
    </citation>
    <scope>NUCLEOTIDE SEQUENCE [LARGE SCALE GENOMIC DNA]</scope>
    <source>
        <strain evidence="6 7">DD2</strain>
    </source>
</reference>
<evidence type="ECO:0000256" key="2">
    <source>
        <dbReference type="ARBA" id="ARBA00023125"/>
    </source>
</evidence>
<keyword evidence="2 6" id="KW-0238">DNA-binding</keyword>
<dbReference type="EMBL" id="FO117623">
    <property type="protein sequence ID" value="CCG02400.1"/>
    <property type="molecule type" value="Genomic_DNA"/>
</dbReference>
<dbReference type="CDD" id="cd00130">
    <property type="entry name" value="PAS"/>
    <property type="match status" value="1"/>
</dbReference>
<evidence type="ECO:0000259" key="4">
    <source>
        <dbReference type="PROSITE" id="PS50043"/>
    </source>
</evidence>
<feature type="domain" description="HTH luxR-type" evidence="4">
    <location>
        <begin position="279"/>
        <end position="344"/>
    </location>
</feature>
<dbReference type="PROSITE" id="PS50112">
    <property type="entry name" value="PAS"/>
    <property type="match status" value="1"/>
</dbReference>
<feature type="domain" description="PAS" evidence="5">
    <location>
        <begin position="159"/>
        <end position="202"/>
    </location>
</feature>
<sequence>MAPGSRERTGSVLSTTGPPRAVLDAVASCPLPSLLLAVPSERILAASPVADRILCPDGGSAVGRSLEEFTADEPTGALELLLEGRLDGYEARRTIVRAGRSESVTVWLRLADPRGDRRFAMAFLLPDPTFLGEAIHRPDGMTAEAVVGSTDPHVIVDRISADVQGLTGHEPSDVVGQSLFRLVLPADVTALLGALAQSAATGLGATLAVRVQMYGSVVHRCQLLTLPLVPAPSFAFAFLDDDVTAGPLTSAVGIRQALWQFDESLRSATSSRLAARSDAVPGLNRLSGRELQIVTRLLNGDRVPAIAEALFLSPSTVRNHLSAVFRKLRVASQQELIHLLRRTDRSPAGS</sequence>
<dbReference type="eggNOG" id="COG2197">
    <property type="taxonomic scope" value="Bacteria"/>
</dbReference>
<keyword evidence="1" id="KW-0805">Transcription regulation</keyword>
<keyword evidence="3" id="KW-0804">Transcription</keyword>
<dbReference type="SUPFAM" id="SSF55785">
    <property type="entry name" value="PYP-like sensor domain (PAS domain)"/>
    <property type="match status" value="1"/>
</dbReference>
<dbReference type="PRINTS" id="PR00038">
    <property type="entry name" value="HTHLUXR"/>
</dbReference>
<dbReference type="HOGENOM" id="CLU_791470_0_0_11"/>
<dbReference type="Gene3D" id="1.10.10.10">
    <property type="entry name" value="Winged helix-like DNA-binding domain superfamily/Winged helix DNA-binding domain"/>
    <property type="match status" value="1"/>
</dbReference>